<organism evidence="1 2">
    <name type="scientific">Amanita thiersii Skay4041</name>
    <dbReference type="NCBI Taxonomy" id="703135"/>
    <lineage>
        <taxon>Eukaryota</taxon>
        <taxon>Fungi</taxon>
        <taxon>Dikarya</taxon>
        <taxon>Basidiomycota</taxon>
        <taxon>Agaricomycotina</taxon>
        <taxon>Agaricomycetes</taxon>
        <taxon>Agaricomycetidae</taxon>
        <taxon>Agaricales</taxon>
        <taxon>Pluteineae</taxon>
        <taxon>Amanitaceae</taxon>
        <taxon>Amanita</taxon>
    </lineage>
</organism>
<accession>A0A2A9N9S6</accession>
<feature type="non-terminal residue" evidence="1">
    <location>
        <position position="71"/>
    </location>
</feature>
<evidence type="ECO:0000313" key="1">
    <source>
        <dbReference type="EMBL" id="PFH44971.1"/>
    </source>
</evidence>
<keyword evidence="2" id="KW-1185">Reference proteome</keyword>
<proteinExistence type="predicted"/>
<gene>
    <name evidence="1" type="ORF">AMATHDRAFT_122232</name>
</gene>
<dbReference type="AlphaFoldDB" id="A0A2A9N9S6"/>
<dbReference type="OrthoDB" id="3105459at2759"/>
<dbReference type="EMBL" id="KZ302658">
    <property type="protein sequence ID" value="PFH44971.1"/>
    <property type="molecule type" value="Genomic_DNA"/>
</dbReference>
<reference evidence="1 2" key="1">
    <citation type="submission" date="2014-02" db="EMBL/GenBank/DDBJ databases">
        <title>Transposable element dynamics among asymbiotic and ectomycorrhizal Amanita fungi.</title>
        <authorList>
            <consortium name="DOE Joint Genome Institute"/>
            <person name="Hess J."/>
            <person name="Skrede I."/>
            <person name="Wolfe B."/>
            <person name="LaButti K."/>
            <person name="Ohm R.A."/>
            <person name="Grigoriev I.V."/>
            <person name="Pringle A."/>
        </authorList>
    </citation>
    <scope>NUCLEOTIDE SEQUENCE [LARGE SCALE GENOMIC DNA]</scope>
    <source>
        <strain evidence="1 2">SKay4041</strain>
    </source>
</reference>
<evidence type="ECO:0000313" key="2">
    <source>
        <dbReference type="Proteomes" id="UP000242287"/>
    </source>
</evidence>
<name>A0A2A9N9S6_9AGAR</name>
<protein>
    <submittedName>
        <fullName evidence="1">Uncharacterized protein</fullName>
    </submittedName>
</protein>
<sequence length="71" mass="8288">NDHPSFGDFDPEDVIHHSLKSHQGIEHYQRFKQTPICPERSLPLITFLYLDIVVPPADVHFREIFCLGQFV</sequence>
<dbReference type="Proteomes" id="UP000242287">
    <property type="component" value="Unassembled WGS sequence"/>
</dbReference>
<feature type="non-terminal residue" evidence="1">
    <location>
        <position position="1"/>
    </location>
</feature>